<sequence length="187" mass="21086">MAASHNFRYGWRWLFAGNRFLALPLLVLSFFLSETSWFLIKKGCMDEEISSLKMRRKCGAEAELQLLAGMVKNEAKRKRKKLSHSPLLLLNIVAQIFQQVLGLDSILFFGPLLLQSTRYTYNASFVAPLIVGVVQVGVAGFTYPSFLVGSLPFGRRPYLSTEPKECLCSHGIFHTPHRLLFNVLGAF</sequence>
<dbReference type="SUPFAM" id="SSF103473">
    <property type="entry name" value="MFS general substrate transporter"/>
    <property type="match status" value="1"/>
</dbReference>
<dbReference type="InterPro" id="IPR045262">
    <property type="entry name" value="STP/PLT_plant"/>
</dbReference>
<evidence type="ECO:0000313" key="9">
    <source>
        <dbReference type="RefSeq" id="XP_016510883.1"/>
    </source>
</evidence>
<keyword evidence="5 8" id="KW-1133">Transmembrane helix</keyword>
<evidence type="ECO:0000256" key="6">
    <source>
        <dbReference type="ARBA" id="ARBA00023136"/>
    </source>
</evidence>
<evidence type="ECO:0000256" key="3">
    <source>
        <dbReference type="ARBA" id="ARBA00022448"/>
    </source>
</evidence>
<reference evidence="9" key="1">
    <citation type="submission" date="2025-08" db="UniProtKB">
        <authorList>
            <consortium name="RefSeq"/>
        </authorList>
    </citation>
    <scope>IDENTIFICATION</scope>
</reference>
<dbReference type="Gene3D" id="1.20.1250.20">
    <property type="entry name" value="MFS general substrate transporter like domains"/>
    <property type="match status" value="1"/>
</dbReference>
<dbReference type="GO" id="GO:0015144">
    <property type="term" value="F:carbohydrate transmembrane transporter activity"/>
    <property type="evidence" value="ECO:0007669"/>
    <property type="project" value="InterPro"/>
</dbReference>
<evidence type="ECO:0000256" key="1">
    <source>
        <dbReference type="ARBA" id="ARBA00004370"/>
    </source>
</evidence>
<dbReference type="OrthoDB" id="5296287at2759"/>
<dbReference type="PANTHER" id="PTHR23500">
    <property type="entry name" value="SOLUTE CARRIER FAMILY 2, FACILITATED GLUCOSE TRANSPORTER"/>
    <property type="match status" value="1"/>
</dbReference>
<dbReference type="PaxDb" id="4097-A0A1S4DC08"/>
<dbReference type="Pfam" id="PF00083">
    <property type="entry name" value="Sugar_tr"/>
    <property type="match status" value="1"/>
</dbReference>
<protein>
    <submittedName>
        <fullName evidence="9">Arabinose-proton symporter-like</fullName>
    </submittedName>
</protein>
<dbReference type="GO" id="GO:0016020">
    <property type="term" value="C:membrane"/>
    <property type="evidence" value="ECO:0007669"/>
    <property type="project" value="UniProtKB-SubCell"/>
</dbReference>
<organism evidence="9">
    <name type="scientific">Nicotiana tabacum</name>
    <name type="common">Common tobacco</name>
    <dbReference type="NCBI Taxonomy" id="4097"/>
    <lineage>
        <taxon>Eukaryota</taxon>
        <taxon>Viridiplantae</taxon>
        <taxon>Streptophyta</taxon>
        <taxon>Embryophyta</taxon>
        <taxon>Tracheophyta</taxon>
        <taxon>Spermatophyta</taxon>
        <taxon>Magnoliopsida</taxon>
        <taxon>eudicotyledons</taxon>
        <taxon>Gunneridae</taxon>
        <taxon>Pentapetalae</taxon>
        <taxon>asterids</taxon>
        <taxon>lamiids</taxon>
        <taxon>Solanales</taxon>
        <taxon>Solanaceae</taxon>
        <taxon>Nicotianoideae</taxon>
        <taxon>Nicotianeae</taxon>
        <taxon>Nicotiana</taxon>
    </lineage>
</organism>
<evidence type="ECO:0000256" key="5">
    <source>
        <dbReference type="ARBA" id="ARBA00022989"/>
    </source>
</evidence>
<feature type="transmembrane region" description="Helical" evidence="8">
    <location>
        <begin position="20"/>
        <end position="40"/>
    </location>
</feature>
<feature type="transmembrane region" description="Helical" evidence="8">
    <location>
        <begin position="125"/>
        <end position="148"/>
    </location>
</feature>
<dbReference type="InterPro" id="IPR036259">
    <property type="entry name" value="MFS_trans_sf"/>
</dbReference>
<proteinExistence type="inferred from homology"/>
<dbReference type="KEGG" id="nta:107828138"/>
<name>A0A1S4DC08_TOBAC</name>
<keyword evidence="4 8" id="KW-0812">Transmembrane</keyword>
<gene>
    <name evidence="9" type="primary">LOC107828138</name>
</gene>
<evidence type="ECO:0000256" key="2">
    <source>
        <dbReference type="ARBA" id="ARBA00010992"/>
    </source>
</evidence>
<accession>A0A1S4DC08</accession>
<comment type="subcellular location">
    <subcellularLocation>
        <location evidence="1">Membrane</location>
    </subcellularLocation>
</comment>
<comment type="similarity">
    <text evidence="2">Belongs to the major facilitator superfamily. Sugar transporter (TC 2.A.1.1) family.</text>
</comment>
<evidence type="ECO:0000256" key="4">
    <source>
        <dbReference type="ARBA" id="ARBA00022692"/>
    </source>
</evidence>
<evidence type="ECO:0000256" key="8">
    <source>
        <dbReference type="SAM" id="Phobius"/>
    </source>
</evidence>
<dbReference type="RefSeq" id="XP_016510883.1">
    <property type="nucleotide sequence ID" value="XM_016655397.1"/>
</dbReference>
<feature type="transmembrane region" description="Helical" evidence="8">
    <location>
        <begin position="87"/>
        <end position="113"/>
    </location>
</feature>
<evidence type="ECO:0000256" key="7">
    <source>
        <dbReference type="ARBA" id="ARBA00044504"/>
    </source>
</evidence>
<dbReference type="InterPro" id="IPR005828">
    <property type="entry name" value="MFS_sugar_transport-like"/>
</dbReference>
<keyword evidence="6 8" id="KW-0472">Membrane</keyword>
<dbReference type="AlphaFoldDB" id="A0A1S4DC08"/>
<comment type="similarity">
    <text evidence="7">Belongs to the major facilitator superfamily. Phosphate:H(+) symporter (TC 2.A.1.9) family.</text>
</comment>
<dbReference type="PANTHER" id="PTHR23500:SF492">
    <property type="entry name" value="SUGAR TRANSPORT PROTEIN 14-LIKE"/>
    <property type="match status" value="1"/>
</dbReference>
<keyword evidence="3" id="KW-0813">Transport</keyword>